<accession>X2LJH7</accession>
<protein>
    <submittedName>
        <fullName evidence="1">Hydroxylase</fullName>
    </submittedName>
</protein>
<reference evidence="1" key="1">
    <citation type="submission" date="2013-10" db="EMBL/GenBank/DDBJ databases">
        <title>Functional metagenomics reveals novel beta-galactosidases not predictable from gene sequences.</title>
        <authorList>
            <person name="Cheng J."/>
            <person name="Engel K."/>
            <person name="Romantsov T."/>
            <person name="Neufeld J.D."/>
            <person name="Rose D.R."/>
            <person name="Charles T.C."/>
        </authorList>
    </citation>
    <scope>NUCLEOTIDE SEQUENCE</scope>
</reference>
<name>X2LJH7_9BACT</name>
<organism evidence="1">
    <name type="scientific">uncultured bacterium lac111</name>
    <dbReference type="NCBI Taxonomy" id="1447235"/>
    <lineage>
        <taxon>Bacteria</taxon>
        <taxon>environmental samples</taxon>
    </lineage>
</organism>
<proteinExistence type="predicted"/>
<dbReference type="AlphaFoldDB" id="X2LJH7"/>
<dbReference type="EMBL" id="KF796601">
    <property type="protein sequence ID" value="AHN97821.1"/>
    <property type="molecule type" value="Genomic_DNA"/>
</dbReference>
<sequence>MKTALLLVALAGCTTEVVDPTFTGHTEDPWVELERTQREGPPRYASRVHGCPKMRVATTGNVLASRGVNLASTTALSAGQIYRSSTAALGGANYAARIRETIDLGVATAAKMFDIYVQAAPEIIANLPTRPECQKNGVPAQLFDSANRCVASGFSCLMGVPAQAQHLAICNETVKRAADVESGKRMAVALLAASAHTCE</sequence>
<evidence type="ECO:0000313" key="1">
    <source>
        <dbReference type="EMBL" id="AHN97821.1"/>
    </source>
</evidence>